<evidence type="ECO:0000256" key="2">
    <source>
        <dbReference type="ARBA" id="ARBA00022475"/>
    </source>
</evidence>
<evidence type="ECO:0000256" key="4">
    <source>
        <dbReference type="ARBA" id="ARBA00022840"/>
    </source>
</evidence>
<evidence type="ECO:0000256" key="1">
    <source>
        <dbReference type="ARBA" id="ARBA00022448"/>
    </source>
</evidence>
<keyword evidence="9" id="KW-1185">Reference proteome</keyword>
<dbReference type="PANTHER" id="PTHR42794:SF1">
    <property type="entry name" value="HEMIN IMPORT ATP-BINDING PROTEIN HMUV"/>
    <property type="match status" value="1"/>
</dbReference>
<evidence type="ECO:0000313" key="9">
    <source>
        <dbReference type="Proteomes" id="UP001500547"/>
    </source>
</evidence>
<proteinExistence type="predicted"/>
<dbReference type="Pfam" id="PF00005">
    <property type="entry name" value="ABC_tran"/>
    <property type="match status" value="1"/>
</dbReference>
<keyword evidence="4 8" id="KW-0067">ATP-binding</keyword>
<dbReference type="InterPro" id="IPR003439">
    <property type="entry name" value="ABC_transporter-like_ATP-bd"/>
</dbReference>
<dbReference type="SMART" id="SM00382">
    <property type="entry name" value="AAA"/>
    <property type="match status" value="1"/>
</dbReference>
<dbReference type="Gene3D" id="3.40.50.300">
    <property type="entry name" value="P-loop containing nucleotide triphosphate hydrolases"/>
    <property type="match status" value="1"/>
</dbReference>
<dbReference type="PROSITE" id="PS50893">
    <property type="entry name" value="ABC_TRANSPORTER_2"/>
    <property type="match status" value="1"/>
</dbReference>
<evidence type="ECO:0000313" key="8">
    <source>
        <dbReference type="EMBL" id="GAA5164337.1"/>
    </source>
</evidence>
<gene>
    <name evidence="8" type="ORF">GCM10025770_18010</name>
</gene>
<keyword evidence="2" id="KW-1003">Cell membrane</keyword>
<dbReference type="GO" id="GO:0005524">
    <property type="term" value="F:ATP binding"/>
    <property type="evidence" value="ECO:0007669"/>
    <property type="project" value="UniProtKB-KW"/>
</dbReference>
<protein>
    <submittedName>
        <fullName evidence="8">Heme ABC transporter ATP-binding protein</fullName>
    </submittedName>
</protein>
<dbReference type="InterPro" id="IPR027417">
    <property type="entry name" value="P-loop_NTPase"/>
</dbReference>
<evidence type="ECO:0000259" key="7">
    <source>
        <dbReference type="PROSITE" id="PS50893"/>
    </source>
</evidence>
<dbReference type="RefSeq" id="WP_345532579.1">
    <property type="nucleotide sequence ID" value="NZ_BAABLD010000008.1"/>
</dbReference>
<feature type="domain" description="ABC transporter" evidence="7">
    <location>
        <begin position="5"/>
        <end position="242"/>
    </location>
</feature>
<keyword evidence="5" id="KW-1278">Translocase</keyword>
<dbReference type="InterPro" id="IPR017871">
    <property type="entry name" value="ABC_transporter-like_CS"/>
</dbReference>
<evidence type="ECO:0000256" key="6">
    <source>
        <dbReference type="ARBA" id="ARBA00037066"/>
    </source>
</evidence>
<evidence type="ECO:0000256" key="5">
    <source>
        <dbReference type="ARBA" id="ARBA00022967"/>
    </source>
</evidence>
<keyword evidence="1" id="KW-0813">Transport</keyword>
<keyword evidence="2" id="KW-0472">Membrane</keyword>
<name>A0ABP9QME8_9RHOO</name>
<comment type="caution">
    <text evidence="8">The sequence shown here is derived from an EMBL/GenBank/DDBJ whole genome shotgun (WGS) entry which is preliminary data.</text>
</comment>
<organism evidence="8 9">
    <name type="scientific">Viridibacterium curvum</name>
    <dbReference type="NCBI Taxonomy" id="1101404"/>
    <lineage>
        <taxon>Bacteria</taxon>
        <taxon>Pseudomonadati</taxon>
        <taxon>Pseudomonadota</taxon>
        <taxon>Betaproteobacteria</taxon>
        <taxon>Rhodocyclales</taxon>
        <taxon>Rhodocyclaceae</taxon>
        <taxon>Viridibacterium</taxon>
    </lineage>
</organism>
<keyword evidence="3" id="KW-0547">Nucleotide-binding</keyword>
<evidence type="ECO:0000256" key="3">
    <source>
        <dbReference type="ARBA" id="ARBA00022741"/>
    </source>
</evidence>
<reference evidence="9" key="1">
    <citation type="journal article" date="2019" name="Int. J. Syst. Evol. Microbiol.">
        <title>The Global Catalogue of Microorganisms (GCM) 10K type strain sequencing project: providing services to taxonomists for standard genome sequencing and annotation.</title>
        <authorList>
            <consortium name="The Broad Institute Genomics Platform"/>
            <consortium name="The Broad Institute Genome Sequencing Center for Infectious Disease"/>
            <person name="Wu L."/>
            <person name="Ma J."/>
        </authorList>
    </citation>
    <scope>NUCLEOTIDE SEQUENCE [LARGE SCALE GENOMIC DNA]</scope>
    <source>
        <strain evidence="9">JCM 18715</strain>
    </source>
</reference>
<dbReference type="PROSITE" id="PS00211">
    <property type="entry name" value="ABC_TRANSPORTER_1"/>
    <property type="match status" value="1"/>
</dbReference>
<dbReference type="SUPFAM" id="SSF52540">
    <property type="entry name" value="P-loop containing nucleoside triphosphate hydrolases"/>
    <property type="match status" value="1"/>
</dbReference>
<comment type="function">
    <text evidence="6">Part of the ABC transporter complex HmuTUV involved in hemin import. Responsible for energy coupling to the transport system.</text>
</comment>
<dbReference type="InterPro" id="IPR003593">
    <property type="entry name" value="AAA+_ATPase"/>
</dbReference>
<dbReference type="PANTHER" id="PTHR42794">
    <property type="entry name" value="HEMIN IMPORT ATP-BINDING PROTEIN HMUV"/>
    <property type="match status" value="1"/>
</dbReference>
<sequence length="266" mass="28486">MRTNPPLLSLIAAQTRLGRRSFGPFHLDIEAGERVAILGPSGAGKSTLLRLMAGELPCSAGSAALEGTLLARSSLIELSRRRAVLPQSTEVAFGLDCDLVIALGRVARHHDPDLAHIVREAAMQAHAGHLLGRRCDTLSGGEKARVQLARIFAQMWDREAGLILVDEPLSALDPGLQIDLLDKLDAFARQRGHAVVAVLHDINQALQAFSRLLLVLEGALMNDLPSHADAVPQLEALYGIQLQCFDDGQGSTLVLPWRAASAVTTS</sequence>
<accession>A0ABP9QME8</accession>
<dbReference type="EMBL" id="BAABLD010000008">
    <property type="protein sequence ID" value="GAA5164337.1"/>
    <property type="molecule type" value="Genomic_DNA"/>
</dbReference>
<dbReference type="Proteomes" id="UP001500547">
    <property type="component" value="Unassembled WGS sequence"/>
</dbReference>